<name>A0A6J7ZF32_PLARU</name>
<dbReference type="EMBL" id="CZCZ02000005">
    <property type="protein sequence ID" value="CAC5340055.1"/>
    <property type="molecule type" value="Genomic_DNA"/>
</dbReference>
<dbReference type="AlphaFoldDB" id="A0A6J7ZF32"/>
<protein>
    <submittedName>
        <fullName evidence="1">Uncharacterized protein</fullName>
    </submittedName>
</protein>
<keyword evidence="2" id="KW-1185">Reference proteome</keyword>
<evidence type="ECO:0000313" key="1">
    <source>
        <dbReference type="EMBL" id="CAC5340055.1"/>
    </source>
</evidence>
<sequence>MSQFILGIFVDFYTVTQSEWILQGPNQHPSVKKPYFMG</sequence>
<accession>A0A6J7ZF32</accession>
<comment type="caution">
    <text evidence="1">The sequence shown here is derived from an EMBL/GenBank/DDBJ whole genome shotgun (WGS) entry which is preliminary data.</text>
</comment>
<gene>
    <name evidence="1" type="ORF">PLAN_100105</name>
</gene>
<reference evidence="1" key="1">
    <citation type="submission" date="2020-05" db="EMBL/GenBank/DDBJ databases">
        <authorList>
            <consortium name="Genoscope - CEA"/>
            <person name="William W."/>
        </authorList>
    </citation>
    <scope>NUCLEOTIDE SEQUENCE [LARGE SCALE GENOMIC DNA]</scope>
    <source>
        <strain evidence="1">PCC 7821</strain>
    </source>
</reference>
<evidence type="ECO:0000313" key="2">
    <source>
        <dbReference type="Proteomes" id="UP000196521"/>
    </source>
</evidence>
<proteinExistence type="predicted"/>
<organism evidence="1 2">
    <name type="scientific">Planktothrix rubescens CCAP 1459/22</name>
    <dbReference type="NCBI Taxonomy" id="329571"/>
    <lineage>
        <taxon>Bacteria</taxon>
        <taxon>Bacillati</taxon>
        <taxon>Cyanobacteriota</taxon>
        <taxon>Cyanophyceae</taxon>
        <taxon>Oscillatoriophycideae</taxon>
        <taxon>Oscillatoriales</taxon>
        <taxon>Microcoleaceae</taxon>
        <taxon>Planktothrix</taxon>
    </lineage>
</organism>
<dbReference type="Proteomes" id="UP000196521">
    <property type="component" value="Unassembled WGS sequence"/>
</dbReference>